<dbReference type="Pfam" id="PF02297">
    <property type="entry name" value="COX6B"/>
    <property type="match status" value="1"/>
</dbReference>
<proteinExistence type="inferred from homology"/>
<dbReference type="AlphaFoldDB" id="A0A9N8VQ99"/>
<gene>
    <name evidence="5" type="ORF">PBRASI_LOCUS406</name>
</gene>
<keyword evidence="6" id="KW-1185">Reference proteome</keyword>
<dbReference type="Gene3D" id="1.10.10.140">
    <property type="entry name" value="Cytochrome c oxidase, subunit VIb"/>
    <property type="match status" value="1"/>
</dbReference>
<dbReference type="InterPro" id="IPR036549">
    <property type="entry name" value="CX6/COA6-like_sf"/>
</dbReference>
<organism evidence="5 6">
    <name type="scientific">Paraglomus brasilianum</name>
    <dbReference type="NCBI Taxonomy" id="144538"/>
    <lineage>
        <taxon>Eukaryota</taxon>
        <taxon>Fungi</taxon>
        <taxon>Fungi incertae sedis</taxon>
        <taxon>Mucoromycota</taxon>
        <taxon>Glomeromycotina</taxon>
        <taxon>Glomeromycetes</taxon>
        <taxon>Paraglomerales</taxon>
        <taxon>Paraglomeraceae</taxon>
        <taxon>Paraglomus</taxon>
    </lineage>
</organism>
<dbReference type="InterPro" id="IPR048281">
    <property type="entry name" value="COA6_fun"/>
</dbReference>
<evidence type="ECO:0000313" key="5">
    <source>
        <dbReference type="EMBL" id="CAG8457687.1"/>
    </source>
</evidence>
<comment type="similarity">
    <text evidence="2">Belongs to the cytochrome c oxidase subunit 6B family.</text>
</comment>
<evidence type="ECO:0000313" key="6">
    <source>
        <dbReference type="Proteomes" id="UP000789739"/>
    </source>
</evidence>
<dbReference type="OrthoDB" id="5545577at2759"/>
<sequence>MPVQKTKPLLRSERDLCYNFRDLYFSCLEKAGIEDPTKVEEENELRKKAETFGCLKKNDQYKRACPSSWVKYFNKKVIMEKRRQAILDQINAGKQAA</sequence>
<dbReference type="PANTHER" id="PTHR47677:SF1">
    <property type="entry name" value="CYTOCHROME C OXIDASE ASSEMBLY FACTOR 6"/>
    <property type="match status" value="1"/>
</dbReference>
<comment type="subcellular location">
    <subcellularLocation>
        <location evidence="1">Mitochondrion</location>
    </subcellularLocation>
</comment>
<keyword evidence="4" id="KW-1015">Disulfide bond</keyword>
<evidence type="ECO:0000256" key="3">
    <source>
        <dbReference type="ARBA" id="ARBA00023128"/>
    </source>
</evidence>
<accession>A0A9N8VQ99</accession>
<keyword evidence="3" id="KW-0496">Mitochondrion</keyword>
<dbReference type="GO" id="GO:0005739">
    <property type="term" value="C:mitochondrion"/>
    <property type="evidence" value="ECO:0007669"/>
    <property type="project" value="UniProtKB-SubCell"/>
</dbReference>
<evidence type="ECO:0000256" key="2">
    <source>
        <dbReference type="ARBA" id="ARBA00006425"/>
    </source>
</evidence>
<dbReference type="SUPFAM" id="SSF47694">
    <property type="entry name" value="Cytochrome c oxidase subunit h"/>
    <property type="match status" value="1"/>
</dbReference>
<reference evidence="5" key="1">
    <citation type="submission" date="2021-06" db="EMBL/GenBank/DDBJ databases">
        <authorList>
            <person name="Kallberg Y."/>
            <person name="Tangrot J."/>
            <person name="Rosling A."/>
        </authorList>
    </citation>
    <scope>NUCLEOTIDE SEQUENCE</scope>
    <source>
        <strain evidence="5">BR232B</strain>
    </source>
</reference>
<evidence type="ECO:0000256" key="1">
    <source>
        <dbReference type="ARBA" id="ARBA00004173"/>
    </source>
</evidence>
<name>A0A9N8VQ99_9GLOM</name>
<dbReference type="InterPro" id="IPR048280">
    <property type="entry name" value="COX6B-like"/>
</dbReference>
<dbReference type="Proteomes" id="UP000789739">
    <property type="component" value="Unassembled WGS sequence"/>
</dbReference>
<dbReference type="PANTHER" id="PTHR47677">
    <property type="entry name" value="CYTOCHROME C OXIDASE ASSEMBLY FACTOR 6"/>
    <property type="match status" value="1"/>
</dbReference>
<protein>
    <submittedName>
        <fullName evidence="5">10712_t:CDS:1</fullName>
    </submittedName>
</protein>
<dbReference type="EMBL" id="CAJVPI010000019">
    <property type="protein sequence ID" value="CAG8457687.1"/>
    <property type="molecule type" value="Genomic_DNA"/>
</dbReference>
<comment type="caution">
    <text evidence="5">The sequence shown here is derived from an EMBL/GenBank/DDBJ whole genome shotgun (WGS) entry which is preliminary data.</text>
</comment>
<evidence type="ECO:0000256" key="4">
    <source>
        <dbReference type="ARBA" id="ARBA00023157"/>
    </source>
</evidence>